<proteinExistence type="predicted"/>
<dbReference type="RefSeq" id="WP_156231157.1">
    <property type="nucleotide sequence ID" value="NZ_CP046455.1"/>
</dbReference>
<name>A0A6B8VQ36_9CORY</name>
<feature type="signal peptide" evidence="2">
    <location>
        <begin position="1"/>
        <end position="36"/>
    </location>
</feature>
<dbReference type="Pfam" id="PF05787">
    <property type="entry name" value="PhoX"/>
    <property type="match status" value="2"/>
</dbReference>
<evidence type="ECO:0000256" key="2">
    <source>
        <dbReference type="SAM" id="SignalP"/>
    </source>
</evidence>
<feature type="region of interest" description="Disordered" evidence="1">
    <location>
        <begin position="344"/>
        <end position="368"/>
    </location>
</feature>
<keyword evidence="4" id="KW-1185">Reference proteome</keyword>
<dbReference type="InterPro" id="IPR008557">
    <property type="entry name" value="PhoX"/>
</dbReference>
<dbReference type="AlphaFoldDB" id="A0A6B8VQ36"/>
<evidence type="ECO:0000313" key="3">
    <source>
        <dbReference type="EMBL" id="QGU07692.1"/>
    </source>
</evidence>
<accession>A0A6B8VQ36</accession>
<keyword evidence="2" id="KW-0732">Signal</keyword>
<dbReference type="InterPro" id="IPR019546">
    <property type="entry name" value="TAT_signal_bac_arc"/>
</dbReference>
<gene>
    <name evidence="3" type="ORF">COCCU_08840</name>
</gene>
<dbReference type="SUPFAM" id="SSF63829">
    <property type="entry name" value="Calcium-dependent phosphotriesterase"/>
    <property type="match status" value="1"/>
</dbReference>
<dbReference type="KEGG" id="cok:COCCU_08840"/>
<dbReference type="PANTHER" id="PTHR35399">
    <property type="entry name" value="SLR8030 PROTEIN"/>
    <property type="match status" value="1"/>
</dbReference>
<dbReference type="Pfam" id="PF10518">
    <property type="entry name" value="TAT_signal"/>
    <property type="match status" value="1"/>
</dbReference>
<dbReference type="InterPro" id="IPR006311">
    <property type="entry name" value="TAT_signal"/>
</dbReference>
<sequence length="473" mass="49548" precursor="true">MTTPQSPFSRRGFLKATGVAGAAAALSALMGQTALAAEGRRHGVDTMQAPNNGGYGPLQPAPGGELLLPAGFTYVAFGHTGTPLSDGTPTPAMHDGMAAFPGKNGMINLVRNHENSQGTAFGDNPYDPNAAGGTTNLVFDPTKMELVAAYPSLTGTIRNCAGGPTPHGTWLTCEETFTGLDVETPHGYVFEVPADATSPVNPVPIKEMGRFTHEAVAIDPATGIVYQTEDRGTAGFYRFIPNDRHNLTAGGTLQMMAIKNQPQYDTRFSQKAGHPLSAEWVDINDPDPDSTDTLAVFKQGHEQGGALFDRLEGAWYGDGSIYINSTSGGDAGLGQVWRYTPRGNPGSGNALSSAMSSSSSSVSQPSVEDLAKTGGQLELVYESTDPEVLEAPDNLCVSPNTGGLVLCEDGSGKDLLRGVTTDGQIFDLTELNSDSTSEFAGATFSPDGKILFFNVQTPGITYAITGPWEKGAL</sequence>
<evidence type="ECO:0000313" key="4">
    <source>
        <dbReference type="Proteomes" id="UP000424462"/>
    </source>
</evidence>
<feature type="compositionally biased region" description="Low complexity" evidence="1">
    <location>
        <begin position="352"/>
        <end position="366"/>
    </location>
</feature>
<dbReference type="EMBL" id="CP046455">
    <property type="protein sequence ID" value="QGU07692.1"/>
    <property type="molecule type" value="Genomic_DNA"/>
</dbReference>
<dbReference type="NCBIfam" id="TIGR01409">
    <property type="entry name" value="TAT_signal_seq"/>
    <property type="match status" value="1"/>
</dbReference>
<organism evidence="3 4">
    <name type="scientific">Corynebacterium occultum</name>
    <dbReference type="NCBI Taxonomy" id="2675219"/>
    <lineage>
        <taxon>Bacteria</taxon>
        <taxon>Bacillati</taxon>
        <taxon>Actinomycetota</taxon>
        <taxon>Actinomycetes</taxon>
        <taxon>Mycobacteriales</taxon>
        <taxon>Corynebacteriaceae</taxon>
        <taxon>Corynebacterium</taxon>
    </lineage>
</organism>
<dbReference type="Proteomes" id="UP000424462">
    <property type="component" value="Chromosome"/>
</dbReference>
<dbReference type="PANTHER" id="PTHR35399:SF4">
    <property type="entry name" value="MEMBRANE PROTEIN"/>
    <property type="match status" value="1"/>
</dbReference>
<evidence type="ECO:0000256" key="1">
    <source>
        <dbReference type="SAM" id="MobiDB-lite"/>
    </source>
</evidence>
<reference evidence="3 4" key="1">
    <citation type="submission" date="2019-11" db="EMBL/GenBank/DDBJ databases">
        <title>Complete genome sequence of Corynebacterium kalinowskii 1959, a novel Corynebacterium species isolated from soil of a small paddock in Vilsendorf, Germany.</title>
        <authorList>
            <person name="Schaffert L."/>
            <person name="Ruwe M."/>
            <person name="Milse J."/>
            <person name="Hanuschka K."/>
            <person name="Ortseifen V."/>
            <person name="Droste J."/>
            <person name="Brandt D."/>
            <person name="Schlueter L."/>
            <person name="Kutter Y."/>
            <person name="Vinke S."/>
            <person name="Viehoefer P."/>
            <person name="Jacob L."/>
            <person name="Luebke N.-C."/>
            <person name="Schulte-Berndt E."/>
            <person name="Hain C."/>
            <person name="Linder M."/>
            <person name="Schmidt P."/>
            <person name="Wollenschlaeger L."/>
            <person name="Luttermann T."/>
            <person name="Thieme E."/>
            <person name="Hassa J."/>
            <person name="Haak M."/>
            <person name="Wittchen M."/>
            <person name="Mentz A."/>
            <person name="Persicke M."/>
            <person name="Busche T."/>
            <person name="Ruckert C."/>
        </authorList>
    </citation>
    <scope>NUCLEOTIDE SEQUENCE [LARGE SCALE GENOMIC DNA]</scope>
    <source>
        <strain evidence="3 4">2039</strain>
    </source>
</reference>
<dbReference type="PROSITE" id="PS51318">
    <property type="entry name" value="TAT"/>
    <property type="match status" value="1"/>
</dbReference>
<protein>
    <recommendedName>
        <fullName evidence="5">Phosphatase</fullName>
    </recommendedName>
</protein>
<evidence type="ECO:0008006" key="5">
    <source>
        <dbReference type="Google" id="ProtNLM"/>
    </source>
</evidence>
<feature type="chain" id="PRO_5025650776" description="Phosphatase" evidence="2">
    <location>
        <begin position="37"/>
        <end position="473"/>
    </location>
</feature>